<protein>
    <recommendedName>
        <fullName evidence="3">Transposase</fullName>
    </recommendedName>
</protein>
<evidence type="ECO:0008006" key="3">
    <source>
        <dbReference type="Google" id="ProtNLM"/>
    </source>
</evidence>
<accession>A0A9Q4B5F7</accession>
<organism evidence="1 2">
    <name type="scientific">Salipaludibacillus agaradhaerens</name>
    <name type="common">Bacillus agaradhaerens</name>
    <dbReference type="NCBI Taxonomy" id="76935"/>
    <lineage>
        <taxon>Bacteria</taxon>
        <taxon>Bacillati</taxon>
        <taxon>Bacillota</taxon>
        <taxon>Bacilli</taxon>
        <taxon>Bacillales</taxon>
        <taxon>Bacillaceae</taxon>
    </lineage>
</organism>
<dbReference type="AlphaFoldDB" id="A0A9Q4B5F7"/>
<comment type="caution">
    <text evidence="1">The sequence shown here is derived from an EMBL/GenBank/DDBJ whole genome shotgun (WGS) entry which is preliminary data.</text>
</comment>
<proteinExistence type="predicted"/>
<reference evidence="1" key="1">
    <citation type="submission" date="2020-06" db="EMBL/GenBank/DDBJ databases">
        <title>Insight into the genomes of haloalkaliphilic bacilli from Kenyan soda lakes.</title>
        <authorList>
            <person name="Mwirichia R."/>
            <person name="Villamizar G.C."/>
            <person name="Poehlein A."/>
            <person name="Mugweru J."/>
            <person name="Kipnyargis A."/>
            <person name="Kiplimo D."/>
            <person name="Orwa P."/>
            <person name="Daniel R."/>
        </authorList>
    </citation>
    <scope>NUCLEOTIDE SEQUENCE</scope>
    <source>
        <strain evidence="1">B1096_S55</strain>
    </source>
</reference>
<sequence length="60" mass="7470">MKLEKFERWKSRMADYEASGETIAQWCSKQEGITVYQFHYWRKKFKNERNHQVPYLDQPQ</sequence>
<dbReference type="Proteomes" id="UP001057753">
    <property type="component" value="Unassembled WGS sequence"/>
</dbReference>
<dbReference type="NCBIfam" id="NF047593">
    <property type="entry name" value="IS66_ISAeme5_TnpA"/>
    <property type="match status" value="1"/>
</dbReference>
<evidence type="ECO:0000313" key="2">
    <source>
        <dbReference type="Proteomes" id="UP001057753"/>
    </source>
</evidence>
<name>A0A9Q4B5F7_SALAG</name>
<gene>
    <name evidence="1" type="ORF">HXA33_17280</name>
</gene>
<evidence type="ECO:0000313" key="1">
    <source>
        <dbReference type="EMBL" id="MCR6098290.1"/>
    </source>
</evidence>
<dbReference type="EMBL" id="JABXYM010000001">
    <property type="protein sequence ID" value="MCR6098290.1"/>
    <property type="molecule type" value="Genomic_DNA"/>
</dbReference>
<keyword evidence="2" id="KW-1185">Reference proteome</keyword>
<dbReference type="RefSeq" id="WP_257822646.1">
    <property type="nucleotide sequence ID" value="NZ_JABXYM010000001.1"/>
</dbReference>